<keyword evidence="1" id="KW-0678">Repressor</keyword>
<gene>
    <name evidence="6" type="ORF">ESZ91_09825</name>
</gene>
<dbReference type="SMART" id="SM00345">
    <property type="entry name" value="HTH_GNTR"/>
    <property type="match status" value="1"/>
</dbReference>
<dbReference type="InterPro" id="IPR036388">
    <property type="entry name" value="WH-like_DNA-bd_sf"/>
</dbReference>
<dbReference type="InterPro" id="IPR028082">
    <property type="entry name" value="Peripla_BP_I"/>
</dbReference>
<dbReference type="EMBL" id="SDOZ01000003">
    <property type="protein sequence ID" value="RXZ58340.1"/>
    <property type="molecule type" value="Genomic_DNA"/>
</dbReference>
<keyword evidence="7" id="KW-1185">Reference proteome</keyword>
<dbReference type="PROSITE" id="PS50949">
    <property type="entry name" value="HTH_GNTR"/>
    <property type="match status" value="1"/>
</dbReference>
<name>A0A4V1QUR4_9FIRM</name>
<dbReference type="InterPro" id="IPR000524">
    <property type="entry name" value="Tscrpt_reg_HTH_GntR"/>
</dbReference>
<dbReference type="PRINTS" id="PR00035">
    <property type="entry name" value="HTHGNTR"/>
</dbReference>
<dbReference type="SUPFAM" id="SSF53822">
    <property type="entry name" value="Periplasmic binding protein-like I"/>
    <property type="match status" value="1"/>
</dbReference>
<evidence type="ECO:0000256" key="1">
    <source>
        <dbReference type="ARBA" id="ARBA00022491"/>
    </source>
</evidence>
<sequence length="375" mass="42718">MPPKEKFLYRKLYNYLFEIIKNNYNFKNFRLPSEADLSKSHSVSRITAKAAIQQLEREGLVYRVQGKGTFIANISQADIDRIEYMNAPTPEYKSTKCVGLILPDFRSKYVLDIMEGIQNEFARHDITLMIGTTNYDQLEEKRLIQSFISNKISGLIIYPVDGETYNNEILKLSMKNFPLVFIDRNLSGIKASFVHSDNYPAAYDLTSYLIENGHADIGLISLKSSNVSTIQERIAGHCDALSNHGLIINKKQILTELENYDSQWEEKITAFLTNNPELTAVIALNYDLSVKTYTVLKKMGKKVPGDISVASYDNLLDDETELLEVKPTCVHQSSKDIGANAAAQILRILQDPEWQPEDIKIPLRLILRESVRKLR</sequence>
<dbReference type="GO" id="GO:0003700">
    <property type="term" value="F:DNA-binding transcription factor activity"/>
    <property type="evidence" value="ECO:0007669"/>
    <property type="project" value="InterPro"/>
</dbReference>
<organism evidence="6 7">
    <name type="scientific">Candidatus Borkfalkia ceftriaxoniphila</name>
    <dbReference type="NCBI Taxonomy" id="2508949"/>
    <lineage>
        <taxon>Bacteria</taxon>
        <taxon>Bacillati</taxon>
        <taxon>Bacillota</taxon>
        <taxon>Clostridia</taxon>
        <taxon>Christensenellales</taxon>
        <taxon>Christensenellaceae</taxon>
        <taxon>Candidatus Borkfalkia</taxon>
    </lineage>
</organism>
<comment type="caution">
    <text evidence="6">The sequence shown here is derived from an EMBL/GenBank/DDBJ whole genome shotgun (WGS) entry which is preliminary data.</text>
</comment>
<feature type="domain" description="HTH gntR-type" evidence="5">
    <location>
        <begin position="6"/>
        <end position="74"/>
    </location>
</feature>
<evidence type="ECO:0000256" key="2">
    <source>
        <dbReference type="ARBA" id="ARBA00023015"/>
    </source>
</evidence>
<evidence type="ECO:0000256" key="4">
    <source>
        <dbReference type="ARBA" id="ARBA00023163"/>
    </source>
</evidence>
<dbReference type="Pfam" id="PF00392">
    <property type="entry name" value="GntR"/>
    <property type="match status" value="1"/>
</dbReference>
<dbReference type="RefSeq" id="WP_129226758.1">
    <property type="nucleotide sequence ID" value="NZ_SDOZ01000003.1"/>
</dbReference>
<accession>A0A4V1QUR4</accession>
<protein>
    <submittedName>
        <fullName evidence="6">GntR family transcriptional regulator</fullName>
    </submittedName>
</protein>
<dbReference type="AlphaFoldDB" id="A0A4V1QUR4"/>
<reference evidence="6 7" key="1">
    <citation type="journal article" date="2019" name="Gut">
        <title>Antibiotics-induced monodominance of a novel gut bacterial order.</title>
        <authorList>
            <person name="Hildebrand F."/>
            <person name="Moitinho-Silva L."/>
            <person name="Blasche S."/>
            <person name="Jahn M.T."/>
            <person name="Gossmann T.I."/>
            <person name="Heuerta-Cepas J."/>
            <person name="Hercog R."/>
            <person name="Luetge M."/>
            <person name="Bahram M."/>
            <person name="Pryszlak A."/>
            <person name="Alves R.J."/>
            <person name="Waszak S.M."/>
            <person name="Zhu A."/>
            <person name="Ye L."/>
            <person name="Costea P.I."/>
            <person name="Aalvink S."/>
            <person name="Belzer C."/>
            <person name="Forslund S.K."/>
            <person name="Sunagawa S."/>
            <person name="Hentschel U."/>
            <person name="Merten C."/>
            <person name="Patil K.R."/>
            <person name="Benes V."/>
            <person name="Bork P."/>
        </authorList>
    </citation>
    <scope>NUCLEOTIDE SEQUENCE [LARGE SCALE GENOMIC DNA]</scope>
    <source>
        <strain evidence="6 7">HDS1380</strain>
    </source>
</reference>
<evidence type="ECO:0000259" key="5">
    <source>
        <dbReference type="PROSITE" id="PS50949"/>
    </source>
</evidence>
<dbReference type="InterPro" id="IPR036390">
    <property type="entry name" value="WH_DNA-bd_sf"/>
</dbReference>
<evidence type="ECO:0000313" key="6">
    <source>
        <dbReference type="EMBL" id="RXZ58340.1"/>
    </source>
</evidence>
<proteinExistence type="predicted"/>
<dbReference type="Proteomes" id="UP000291269">
    <property type="component" value="Unassembled WGS sequence"/>
</dbReference>
<dbReference type="PANTHER" id="PTHR30146:SF95">
    <property type="entry name" value="RIBOSE OPERON REPRESSOR"/>
    <property type="match status" value="1"/>
</dbReference>
<dbReference type="Pfam" id="PF00532">
    <property type="entry name" value="Peripla_BP_1"/>
    <property type="match status" value="1"/>
</dbReference>
<dbReference type="SUPFAM" id="SSF46785">
    <property type="entry name" value="Winged helix' DNA-binding domain"/>
    <property type="match status" value="1"/>
</dbReference>
<dbReference type="GO" id="GO:0000976">
    <property type="term" value="F:transcription cis-regulatory region binding"/>
    <property type="evidence" value="ECO:0007669"/>
    <property type="project" value="TreeGrafter"/>
</dbReference>
<dbReference type="Gene3D" id="1.10.10.10">
    <property type="entry name" value="Winged helix-like DNA-binding domain superfamily/Winged helix DNA-binding domain"/>
    <property type="match status" value="1"/>
</dbReference>
<evidence type="ECO:0000256" key="3">
    <source>
        <dbReference type="ARBA" id="ARBA00023125"/>
    </source>
</evidence>
<dbReference type="CDD" id="cd07377">
    <property type="entry name" value="WHTH_GntR"/>
    <property type="match status" value="1"/>
</dbReference>
<keyword evidence="2" id="KW-0805">Transcription regulation</keyword>
<evidence type="ECO:0000313" key="7">
    <source>
        <dbReference type="Proteomes" id="UP000291269"/>
    </source>
</evidence>
<dbReference type="InterPro" id="IPR001761">
    <property type="entry name" value="Peripla_BP/Lac1_sug-bd_dom"/>
</dbReference>
<dbReference type="CDD" id="cd06267">
    <property type="entry name" value="PBP1_LacI_sugar_binding-like"/>
    <property type="match status" value="1"/>
</dbReference>
<dbReference type="OrthoDB" id="9801546at2"/>
<keyword evidence="4" id="KW-0804">Transcription</keyword>
<dbReference type="Gene3D" id="3.40.50.2300">
    <property type="match status" value="2"/>
</dbReference>
<dbReference type="PANTHER" id="PTHR30146">
    <property type="entry name" value="LACI-RELATED TRANSCRIPTIONAL REPRESSOR"/>
    <property type="match status" value="1"/>
</dbReference>
<keyword evidence="3" id="KW-0238">DNA-binding</keyword>